<keyword evidence="8" id="KW-0963">Cytoplasm</keyword>
<feature type="binding site" evidence="8">
    <location>
        <position position="134"/>
    </location>
    <ligand>
        <name>tRNA</name>
        <dbReference type="ChEBI" id="CHEBI:17843"/>
    </ligand>
</feature>
<evidence type="ECO:0000256" key="9">
    <source>
        <dbReference type="RuleBase" id="RU000673"/>
    </source>
</evidence>
<dbReference type="InterPro" id="IPR001328">
    <property type="entry name" value="Pept_tRNA_hydro"/>
</dbReference>
<feature type="binding site" evidence="8">
    <location>
        <position position="88"/>
    </location>
    <ligand>
        <name>tRNA</name>
        <dbReference type="ChEBI" id="CHEBI:17843"/>
    </ligand>
</feature>
<evidence type="ECO:0000256" key="4">
    <source>
        <dbReference type="ARBA" id="ARBA00022884"/>
    </source>
</evidence>
<dbReference type="GO" id="GO:0006515">
    <property type="term" value="P:protein quality control for misfolded or incompletely synthesized proteins"/>
    <property type="evidence" value="ECO:0007669"/>
    <property type="project" value="UniProtKB-UniRule"/>
</dbReference>
<keyword evidence="2 8" id="KW-0820">tRNA-binding</keyword>
<reference evidence="11 12" key="1">
    <citation type="journal article" date="2015" name="Genome Announc.">
        <title>Expanding the biotechnology potential of lactobacilli through comparative genomics of 213 strains and associated genera.</title>
        <authorList>
            <person name="Sun Z."/>
            <person name="Harris H.M."/>
            <person name="McCann A."/>
            <person name="Guo C."/>
            <person name="Argimon S."/>
            <person name="Zhang W."/>
            <person name="Yang X."/>
            <person name="Jeffery I.B."/>
            <person name="Cooney J.C."/>
            <person name="Kagawa T.F."/>
            <person name="Liu W."/>
            <person name="Song Y."/>
            <person name="Salvetti E."/>
            <person name="Wrobel A."/>
            <person name="Rasinkangas P."/>
            <person name="Parkhill J."/>
            <person name="Rea M.C."/>
            <person name="O'Sullivan O."/>
            <person name="Ritari J."/>
            <person name="Douillard F.P."/>
            <person name="Paul Ross R."/>
            <person name="Yang R."/>
            <person name="Briner A.E."/>
            <person name="Felis G.E."/>
            <person name="de Vos W.M."/>
            <person name="Barrangou R."/>
            <person name="Klaenhammer T.R."/>
            <person name="Caufield P.W."/>
            <person name="Cui Y."/>
            <person name="Zhang H."/>
            <person name="O'Toole P.W."/>
        </authorList>
    </citation>
    <scope>NUCLEOTIDE SEQUENCE [LARGE SCALE GENOMIC DNA]</scope>
    <source>
        <strain evidence="11 12">DSM 17758</strain>
    </source>
</reference>
<dbReference type="Pfam" id="PF01195">
    <property type="entry name" value="Pept_tRNA_hydro"/>
    <property type="match status" value="1"/>
</dbReference>
<dbReference type="PANTHER" id="PTHR17224:SF1">
    <property type="entry name" value="PEPTIDYL-TRNA HYDROLASE"/>
    <property type="match status" value="1"/>
</dbReference>
<feature type="active site" description="Proton acceptor" evidence="8">
    <location>
        <position position="41"/>
    </location>
</feature>
<accession>A0A0R1VXQ3</accession>
<dbReference type="GO" id="GO:0005737">
    <property type="term" value="C:cytoplasm"/>
    <property type="evidence" value="ECO:0007669"/>
    <property type="project" value="UniProtKB-SubCell"/>
</dbReference>
<evidence type="ECO:0000256" key="10">
    <source>
        <dbReference type="RuleBase" id="RU004320"/>
    </source>
</evidence>
<feature type="site" description="Discriminates between blocked and unblocked aminoacyl-tRNA" evidence="8">
    <location>
        <position position="31"/>
    </location>
</feature>
<dbReference type="SUPFAM" id="SSF53178">
    <property type="entry name" value="Peptidyl-tRNA hydrolase-like"/>
    <property type="match status" value="1"/>
</dbReference>
<dbReference type="InterPro" id="IPR018171">
    <property type="entry name" value="Pept_tRNA_hydro_CS"/>
</dbReference>
<dbReference type="CDD" id="cd00462">
    <property type="entry name" value="PTH"/>
    <property type="match status" value="1"/>
</dbReference>
<dbReference type="GO" id="GO:0004045">
    <property type="term" value="F:peptidyl-tRNA hydrolase activity"/>
    <property type="evidence" value="ECO:0007669"/>
    <property type="project" value="UniProtKB-UniRule"/>
</dbReference>
<dbReference type="PANTHER" id="PTHR17224">
    <property type="entry name" value="PEPTIDYL-TRNA HYDROLASE"/>
    <property type="match status" value="1"/>
</dbReference>
<comment type="catalytic activity">
    <reaction evidence="6 8 9">
        <text>an N-acyl-L-alpha-aminoacyl-tRNA + H2O = an N-acyl-L-amino acid + a tRNA + H(+)</text>
        <dbReference type="Rhea" id="RHEA:54448"/>
        <dbReference type="Rhea" id="RHEA-COMP:10123"/>
        <dbReference type="Rhea" id="RHEA-COMP:13883"/>
        <dbReference type="ChEBI" id="CHEBI:15377"/>
        <dbReference type="ChEBI" id="CHEBI:15378"/>
        <dbReference type="ChEBI" id="CHEBI:59874"/>
        <dbReference type="ChEBI" id="CHEBI:78442"/>
        <dbReference type="ChEBI" id="CHEBI:138191"/>
        <dbReference type="EC" id="3.1.1.29"/>
    </reaction>
</comment>
<dbReference type="STRING" id="1423735.FC15_GL000406"/>
<gene>
    <name evidence="8" type="primary">pth</name>
    <name evidence="11" type="ORF">FC15_GL000406</name>
</gene>
<comment type="caution">
    <text evidence="11">The sequence shown here is derived from an EMBL/GenBank/DDBJ whole genome shotgun (WGS) entry which is preliminary data.</text>
</comment>
<keyword evidence="3 8" id="KW-0378">Hydrolase</keyword>
<dbReference type="HAMAP" id="MF_00083">
    <property type="entry name" value="Pept_tRNA_hydro_bact"/>
    <property type="match status" value="1"/>
</dbReference>
<evidence type="ECO:0000256" key="8">
    <source>
        <dbReference type="HAMAP-Rule" id="MF_00083"/>
    </source>
</evidence>
<dbReference type="Proteomes" id="UP000051315">
    <property type="component" value="Unassembled WGS sequence"/>
</dbReference>
<dbReference type="NCBIfam" id="TIGR00447">
    <property type="entry name" value="pth"/>
    <property type="match status" value="1"/>
</dbReference>
<evidence type="ECO:0000256" key="2">
    <source>
        <dbReference type="ARBA" id="ARBA00022555"/>
    </source>
</evidence>
<evidence type="ECO:0000256" key="3">
    <source>
        <dbReference type="ARBA" id="ARBA00022801"/>
    </source>
</evidence>
<keyword evidence="4 8" id="KW-0694">RNA-binding</keyword>
<dbReference type="EC" id="3.1.1.29" evidence="1 8"/>
<dbReference type="GO" id="GO:0072344">
    <property type="term" value="P:rescue of stalled ribosome"/>
    <property type="evidence" value="ECO:0007669"/>
    <property type="project" value="UniProtKB-UniRule"/>
</dbReference>
<dbReference type="PATRIC" id="fig|1423735.3.peg.419"/>
<protein>
    <recommendedName>
        <fullName evidence="7 8">Peptidyl-tRNA hydrolase</fullName>
        <shortName evidence="8">Pth</shortName>
        <ecNumber evidence="1 8">3.1.1.29</ecNumber>
    </recommendedName>
</protein>
<feature type="binding site" evidence="8">
    <location>
        <position position="86"/>
    </location>
    <ligand>
        <name>tRNA</name>
        <dbReference type="ChEBI" id="CHEBI:17843"/>
    </ligand>
</feature>
<comment type="function">
    <text evidence="8">Catalyzes the release of premature peptidyl moieties from peptidyl-tRNA molecules trapped in stalled 50S ribosomal subunits, and thus maintains levels of free tRNAs and 50S ribosomes.</text>
</comment>
<dbReference type="EMBL" id="AZFX01000080">
    <property type="protein sequence ID" value="KRM08667.1"/>
    <property type="molecule type" value="Genomic_DNA"/>
</dbReference>
<evidence type="ECO:0000313" key="11">
    <source>
        <dbReference type="EMBL" id="KRM08667.1"/>
    </source>
</evidence>
<proteinExistence type="inferred from homology"/>
<feature type="site" description="Stabilizes the basic form of H active site to accept a proton" evidence="8">
    <location>
        <position position="113"/>
    </location>
</feature>
<dbReference type="GO" id="GO:0000049">
    <property type="term" value="F:tRNA binding"/>
    <property type="evidence" value="ECO:0007669"/>
    <property type="project" value="UniProtKB-UniRule"/>
</dbReference>
<feature type="binding site" evidence="8">
    <location>
        <position position="36"/>
    </location>
    <ligand>
        <name>tRNA</name>
        <dbReference type="ChEBI" id="CHEBI:17843"/>
    </ligand>
</feature>
<dbReference type="PROSITE" id="PS01195">
    <property type="entry name" value="PEPT_TRNA_HYDROL_1"/>
    <property type="match status" value="1"/>
</dbReference>
<comment type="function">
    <text evidence="8">Hydrolyzes ribosome-free peptidyl-tRNAs (with 1 or more amino acids incorporated), which drop off the ribosome during protein synthesis, or as a result of ribosome stalling.</text>
</comment>
<dbReference type="Gene3D" id="3.40.50.1470">
    <property type="entry name" value="Peptidyl-tRNA hydrolase"/>
    <property type="match status" value="1"/>
</dbReference>
<evidence type="ECO:0000256" key="7">
    <source>
        <dbReference type="ARBA" id="ARBA00050038"/>
    </source>
</evidence>
<dbReference type="FunFam" id="3.40.50.1470:FF:000001">
    <property type="entry name" value="Peptidyl-tRNA hydrolase"/>
    <property type="match status" value="1"/>
</dbReference>
<comment type="subunit">
    <text evidence="8">Monomer.</text>
</comment>
<sequence length="209" mass="23271">MLSTNSWQQLNGLKRNINEGVILKMIVGLGNPGSKYAHTKHNIGFDTIDRLSENLGLQINKNEFSALTATTKINGEKVLLVKPLTFMNDSGRAVGDLMHYYQFKPAEIAIIQDDLDMPVGKLRLRTHGASGGHNGIKSIIKAVGTEEFNRVKIGIQHPQRSKVVDWVLTPFSKDDQPLIELAIDHASSALEDWLSEDTDFTDLMNRYNG</sequence>
<comment type="similarity">
    <text evidence="5 8 10">Belongs to the PTH family.</text>
</comment>
<evidence type="ECO:0000256" key="6">
    <source>
        <dbReference type="ARBA" id="ARBA00048707"/>
    </source>
</evidence>
<dbReference type="AlphaFoldDB" id="A0A0R1VXQ3"/>
<evidence type="ECO:0000256" key="5">
    <source>
        <dbReference type="ARBA" id="ARBA00038063"/>
    </source>
</evidence>
<evidence type="ECO:0000256" key="1">
    <source>
        <dbReference type="ARBA" id="ARBA00013260"/>
    </source>
</evidence>
<keyword evidence="12" id="KW-1185">Reference proteome</keyword>
<dbReference type="InterPro" id="IPR036416">
    <property type="entry name" value="Pept_tRNA_hydro_sf"/>
</dbReference>
<organism evidence="11 12">
    <name type="scientific">Lapidilactobacillus concavus DSM 17758</name>
    <dbReference type="NCBI Taxonomy" id="1423735"/>
    <lineage>
        <taxon>Bacteria</taxon>
        <taxon>Bacillati</taxon>
        <taxon>Bacillota</taxon>
        <taxon>Bacilli</taxon>
        <taxon>Lactobacillales</taxon>
        <taxon>Lactobacillaceae</taxon>
        <taxon>Lapidilactobacillus</taxon>
    </lineage>
</organism>
<comment type="subcellular location">
    <subcellularLocation>
        <location evidence="8">Cytoplasm</location>
    </subcellularLocation>
</comment>
<name>A0A0R1VXQ3_9LACO</name>
<evidence type="ECO:0000313" key="12">
    <source>
        <dbReference type="Proteomes" id="UP000051315"/>
    </source>
</evidence>